<organism evidence="1 2">
    <name type="scientific">Armillaria gallica</name>
    <name type="common">Bulbous honey fungus</name>
    <name type="synonym">Armillaria bulbosa</name>
    <dbReference type="NCBI Taxonomy" id="47427"/>
    <lineage>
        <taxon>Eukaryota</taxon>
        <taxon>Fungi</taxon>
        <taxon>Dikarya</taxon>
        <taxon>Basidiomycota</taxon>
        <taxon>Agaricomycotina</taxon>
        <taxon>Agaricomycetes</taxon>
        <taxon>Agaricomycetidae</taxon>
        <taxon>Agaricales</taxon>
        <taxon>Marasmiineae</taxon>
        <taxon>Physalacriaceae</taxon>
        <taxon>Armillaria</taxon>
    </lineage>
</organism>
<name>A0A2H3DIE8_ARMGA</name>
<dbReference type="EMBL" id="KZ293653">
    <property type="protein sequence ID" value="PBK95001.1"/>
    <property type="molecule type" value="Genomic_DNA"/>
</dbReference>
<evidence type="ECO:0000313" key="2">
    <source>
        <dbReference type="Proteomes" id="UP000217790"/>
    </source>
</evidence>
<dbReference type="AlphaFoldDB" id="A0A2H3DIE8"/>
<dbReference type="Proteomes" id="UP000217790">
    <property type="component" value="Unassembled WGS sequence"/>
</dbReference>
<evidence type="ECO:0000313" key="1">
    <source>
        <dbReference type="EMBL" id="PBK95001.1"/>
    </source>
</evidence>
<protein>
    <submittedName>
        <fullName evidence="1">Uncharacterized protein</fullName>
    </submittedName>
</protein>
<sequence>MPGMRVVLFRVSSVDRLKNNTTVLGMKTARLSIVSSEDTSQPHYETRTNMF</sequence>
<reference evidence="2" key="1">
    <citation type="journal article" date="2017" name="Nat. Ecol. Evol.">
        <title>Genome expansion and lineage-specific genetic innovations in the forest pathogenic fungi Armillaria.</title>
        <authorList>
            <person name="Sipos G."/>
            <person name="Prasanna A.N."/>
            <person name="Walter M.C."/>
            <person name="O'Connor E."/>
            <person name="Balint B."/>
            <person name="Krizsan K."/>
            <person name="Kiss B."/>
            <person name="Hess J."/>
            <person name="Varga T."/>
            <person name="Slot J."/>
            <person name="Riley R."/>
            <person name="Boka B."/>
            <person name="Rigling D."/>
            <person name="Barry K."/>
            <person name="Lee J."/>
            <person name="Mihaltcheva S."/>
            <person name="LaButti K."/>
            <person name="Lipzen A."/>
            <person name="Waldron R."/>
            <person name="Moloney N.M."/>
            <person name="Sperisen C."/>
            <person name="Kredics L."/>
            <person name="Vagvoelgyi C."/>
            <person name="Patrignani A."/>
            <person name="Fitzpatrick D."/>
            <person name="Nagy I."/>
            <person name="Doyle S."/>
            <person name="Anderson J.B."/>
            <person name="Grigoriev I.V."/>
            <person name="Gueldener U."/>
            <person name="Muensterkoetter M."/>
            <person name="Nagy L.G."/>
        </authorList>
    </citation>
    <scope>NUCLEOTIDE SEQUENCE [LARGE SCALE GENOMIC DNA]</scope>
    <source>
        <strain evidence="2">Ar21-2</strain>
    </source>
</reference>
<accession>A0A2H3DIE8</accession>
<keyword evidence="2" id="KW-1185">Reference proteome</keyword>
<dbReference type="InParanoid" id="A0A2H3DIE8"/>
<dbReference type="OrthoDB" id="3108854at2759"/>
<gene>
    <name evidence="1" type="ORF">ARMGADRAFT_1011815</name>
</gene>
<proteinExistence type="predicted"/>